<comment type="caution">
    <text evidence="1">The sequence shown here is derived from an EMBL/GenBank/DDBJ whole genome shotgun (WGS) entry which is preliminary data.</text>
</comment>
<proteinExistence type="predicted"/>
<keyword evidence="1" id="KW-0547">Nucleotide-binding</keyword>
<dbReference type="AlphaFoldDB" id="A0A8J3YHV0"/>
<evidence type="ECO:0000313" key="2">
    <source>
        <dbReference type="Proteomes" id="UP000619260"/>
    </source>
</evidence>
<dbReference type="GO" id="GO:0005524">
    <property type="term" value="F:ATP binding"/>
    <property type="evidence" value="ECO:0007669"/>
    <property type="project" value="InterPro"/>
</dbReference>
<dbReference type="RefSeq" id="WP_203899059.1">
    <property type="nucleotide sequence ID" value="NZ_BOPF01000007.1"/>
</dbReference>
<sequence>MSSPVIGEEQQHLTTLYARLDAERDRAAARLADTLREVGTNKQGLSHRDALADRYARDVARFDAVEHGLCFGRVDRVDGTHHHIGRIGLRDGTGEHNALLVDWRAPAARPFYLATAASPEGVTRRRHIRTDNRVVTDVEDDFLDLAAAAGGTHDGSLTSESVLLAALNAHRTGRMRDIVETIQVEQDAVIRSDLAGVLVVQGGPGTGKTAVALHRAAYLLYTHRERLASRGVLVVGPNDTFLRYIEHVLPSLAETGVLLWTVGDLFPGVTGRRAESPEAARVKGRAVMVDVIARAIRDRQRVPDEGEPWVINDDIVLDRPAVAAARHRARATGLLHNLAKPYFDDALLDELTEREAERVGADPFTGTNLLAPGDVADIRKELAEDPTIRFALDELWPVLTPQRLLADLFADPDLVDSAAPMLTEAERVLLYRLPEGGFSAADAPLLDEAAELLGEDDRAARAEAARLRRERLAWAQGVLDLTEGSRSTDAEDNWDDVLSASDIVTAELLAGRHEERDPRSTAEKAALDRRWAFGHVIVDEAQELSAMAWRALMRRCPSRSMTIVGDLAQTGDPAGARSWGEVLSPYVADRWRAAELTVSYRTPAEIMAVAGRVLARIDPTLPAPRAVRATGIAPRLITTDEVSAVLAEELSRPGTVALITSGERPEPRPGLSVLGVPEAKGLEFDSVVVYDPDAIVAASPRGLSDLYVALTRPTQRLTVALPPGTPTPWWWAQPVPVR</sequence>
<dbReference type="GO" id="GO:0003677">
    <property type="term" value="F:DNA binding"/>
    <property type="evidence" value="ECO:0007669"/>
    <property type="project" value="InterPro"/>
</dbReference>
<dbReference type="GO" id="GO:0043138">
    <property type="term" value="F:3'-5' DNA helicase activity"/>
    <property type="evidence" value="ECO:0007669"/>
    <property type="project" value="TreeGrafter"/>
</dbReference>
<dbReference type="GO" id="GO:0000725">
    <property type="term" value="P:recombinational repair"/>
    <property type="evidence" value="ECO:0007669"/>
    <property type="project" value="TreeGrafter"/>
</dbReference>
<dbReference type="GO" id="GO:0005829">
    <property type="term" value="C:cytosol"/>
    <property type="evidence" value="ECO:0007669"/>
    <property type="project" value="TreeGrafter"/>
</dbReference>
<protein>
    <submittedName>
        <fullName evidence="1">DNA helicase</fullName>
    </submittedName>
</protein>
<dbReference type="PANTHER" id="PTHR11070">
    <property type="entry name" value="UVRD / RECB / PCRA DNA HELICASE FAMILY MEMBER"/>
    <property type="match status" value="1"/>
</dbReference>
<keyword evidence="1" id="KW-0378">Hydrolase</keyword>
<dbReference type="InterPro" id="IPR000212">
    <property type="entry name" value="DNA_helicase_UvrD/REP"/>
</dbReference>
<dbReference type="SUPFAM" id="SSF52540">
    <property type="entry name" value="P-loop containing nucleoside triphosphate hydrolases"/>
    <property type="match status" value="1"/>
</dbReference>
<dbReference type="InterPro" id="IPR027417">
    <property type="entry name" value="P-loop_NTPase"/>
</dbReference>
<keyword evidence="1" id="KW-0347">Helicase</keyword>
<dbReference type="EMBL" id="BOPF01000007">
    <property type="protein sequence ID" value="GIJ45529.1"/>
    <property type="molecule type" value="Genomic_DNA"/>
</dbReference>
<dbReference type="PANTHER" id="PTHR11070:SF45">
    <property type="entry name" value="DNA 3'-5' HELICASE"/>
    <property type="match status" value="1"/>
</dbReference>
<gene>
    <name evidence="1" type="ORF">Val02_24150</name>
</gene>
<accession>A0A8J3YHV0</accession>
<name>A0A8J3YHV0_9ACTN</name>
<keyword evidence="1" id="KW-0067">ATP-binding</keyword>
<reference evidence="1" key="1">
    <citation type="submission" date="2021-01" db="EMBL/GenBank/DDBJ databases">
        <title>Whole genome shotgun sequence of Virgisporangium aliadipatigenens NBRC 105644.</title>
        <authorList>
            <person name="Komaki H."/>
            <person name="Tamura T."/>
        </authorList>
    </citation>
    <scope>NUCLEOTIDE SEQUENCE</scope>
    <source>
        <strain evidence="1">NBRC 105644</strain>
    </source>
</reference>
<dbReference type="Gene3D" id="3.40.50.300">
    <property type="entry name" value="P-loop containing nucleotide triphosphate hydrolases"/>
    <property type="match status" value="2"/>
</dbReference>
<dbReference type="Proteomes" id="UP000619260">
    <property type="component" value="Unassembled WGS sequence"/>
</dbReference>
<keyword evidence="2" id="KW-1185">Reference proteome</keyword>
<evidence type="ECO:0000313" key="1">
    <source>
        <dbReference type="EMBL" id="GIJ45529.1"/>
    </source>
</evidence>
<organism evidence="1 2">
    <name type="scientific">Virgisporangium aliadipatigenens</name>
    <dbReference type="NCBI Taxonomy" id="741659"/>
    <lineage>
        <taxon>Bacteria</taxon>
        <taxon>Bacillati</taxon>
        <taxon>Actinomycetota</taxon>
        <taxon>Actinomycetes</taxon>
        <taxon>Micromonosporales</taxon>
        <taxon>Micromonosporaceae</taxon>
        <taxon>Virgisporangium</taxon>
    </lineage>
</organism>